<evidence type="ECO:0000256" key="1">
    <source>
        <dbReference type="SAM" id="SignalP"/>
    </source>
</evidence>
<evidence type="ECO:0008006" key="4">
    <source>
        <dbReference type="Google" id="ProtNLM"/>
    </source>
</evidence>
<evidence type="ECO:0000313" key="3">
    <source>
        <dbReference type="Proteomes" id="UP001204142"/>
    </source>
</evidence>
<feature type="signal peptide" evidence="1">
    <location>
        <begin position="1"/>
        <end position="25"/>
    </location>
</feature>
<name>A0ABT1WC16_9BURK</name>
<evidence type="ECO:0000313" key="2">
    <source>
        <dbReference type="EMBL" id="MCQ8895054.1"/>
    </source>
</evidence>
<protein>
    <recommendedName>
        <fullName evidence="4">YHS domain-containing protein</fullName>
    </recommendedName>
</protein>
<proteinExistence type="predicted"/>
<dbReference type="Proteomes" id="UP001204142">
    <property type="component" value="Unassembled WGS sequence"/>
</dbReference>
<dbReference type="RefSeq" id="WP_256762715.1">
    <property type="nucleotide sequence ID" value="NZ_JANIGO010000001.1"/>
</dbReference>
<accession>A0ABT1WC16</accession>
<dbReference type="PROSITE" id="PS51257">
    <property type="entry name" value="PROKAR_LIPOPROTEIN"/>
    <property type="match status" value="1"/>
</dbReference>
<sequence>MKRTIQALALATVVYTLAGCSAMQAQNPGEGLGPVNAVAVEQSPRVMLGGADVVAYQTENRYQPGLPQFTSQYKGVDFYFATMEHKARFDGNPEQYIPQYGGYCANGISFAIPWGGNATDFLVKNGKTYIFGGEMSQKAFMLDLDKNIALADEYWRTEVEGHNSFLQRAKRLVFRVPHYKTGAEQAREVEAATPKSAG</sequence>
<keyword evidence="1" id="KW-0732">Signal</keyword>
<dbReference type="NCBIfam" id="NF041384">
    <property type="entry name" value="YHS_seleno_dom"/>
    <property type="match status" value="1"/>
</dbReference>
<organism evidence="2 3">
    <name type="scientific">Limnobacter humi</name>
    <dbReference type="NCBI Taxonomy" id="1778671"/>
    <lineage>
        <taxon>Bacteria</taxon>
        <taxon>Pseudomonadati</taxon>
        <taxon>Pseudomonadota</taxon>
        <taxon>Betaproteobacteria</taxon>
        <taxon>Burkholderiales</taxon>
        <taxon>Burkholderiaceae</taxon>
        <taxon>Limnobacter</taxon>
    </lineage>
</organism>
<feature type="chain" id="PRO_5045371315" description="YHS domain-containing protein" evidence="1">
    <location>
        <begin position="26"/>
        <end position="198"/>
    </location>
</feature>
<gene>
    <name evidence="2" type="ORF">NQT62_01215</name>
</gene>
<reference evidence="2 3" key="1">
    <citation type="submission" date="2022-07" db="EMBL/GenBank/DDBJ databases">
        <authorList>
            <person name="Xamxidin M."/>
            <person name="Wu M."/>
        </authorList>
    </citation>
    <scope>NUCLEOTIDE SEQUENCE [LARGE SCALE GENOMIC DNA]</scope>
    <source>
        <strain evidence="2 3">NBRC 111650</strain>
    </source>
</reference>
<keyword evidence="3" id="KW-1185">Reference proteome</keyword>
<dbReference type="EMBL" id="JANIGO010000001">
    <property type="protein sequence ID" value="MCQ8895054.1"/>
    <property type="molecule type" value="Genomic_DNA"/>
</dbReference>
<comment type="caution">
    <text evidence="2">The sequence shown here is derived from an EMBL/GenBank/DDBJ whole genome shotgun (WGS) entry which is preliminary data.</text>
</comment>